<dbReference type="AlphaFoldDB" id="X0SS80"/>
<protein>
    <recommendedName>
        <fullName evidence="2">Nucleotidyl transferase AbiEii/AbiGii toxin family protein</fullName>
    </recommendedName>
</protein>
<comment type="caution">
    <text evidence="1">The sequence shown here is derived from an EMBL/GenBank/DDBJ whole genome shotgun (WGS) entry which is preliminary data.</text>
</comment>
<reference evidence="1" key="1">
    <citation type="journal article" date="2014" name="Front. Microbiol.">
        <title>High frequency of phylogenetically diverse reductive dehalogenase-homologous genes in deep subseafloor sedimentary metagenomes.</title>
        <authorList>
            <person name="Kawai M."/>
            <person name="Futagami T."/>
            <person name="Toyoda A."/>
            <person name="Takaki Y."/>
            <person name="Nishi S."/>
            <person name="Hori S."/>
            <person name="Arai W."/>
            <person name="Tsubouchi T."/>
            <person name="Morono Y."/>
            <person name="Uchiyama I."/>
            <person name="Ito T."/>
            <person name="Fujiyama A."/>
            <person name="Inagaki F."/>
            <person name="Takami H."/>
        </authorList>
    </citation>
    <scope>NUCLEOTIDE SEQUENCE</scope>
    <source>
        <strain evidence="1">Expedition CK06-06</strain>
    </source>
</reference>
<evidence type="ECO:0008006" key="2">
    <source>
        <dbReference type="Google" id="ProtNLM"/>
    </source>
</evidence>
<dbReference type="EMBL" id="BARS01005793">
    <property type="protein sequence ID" value="GAF78772.1"/>
    <property type="molecule type" value="Genomic_DNA"/>
</dbReference>
<accession>X0SS80</accession>
<sequence length="250" mass="29015">RNHMREYLQARTLAVLQRMGAMVPLAFHGGTALRFLYRLPRHSEDLDFALEGEAQTLDFQKVVHAIEKEFHREGYDLETRLSTDRVVQDAWLRFPSLLFELGLSGQREEIFSLKMEVDTNPPSGAGLETTVVRRQVTLQLHHHNRSSLLAGKIHAILQRNYTKGRDFYDLFWYLSDSGWPGPNLNLLNNALAQTEWAGPSLTELNWRTVLRDRVSEINWKNMHSDVAPFLENPEEIDLLTRDNLLRLLDR</sequence>
<dbReference type="InterPro" id="IPR014942">
    <property type="entry name" value="AbiEii"/>
</dbReference>
<dbReference type="Gene3D" id="3.10.450.620">
    <property type="entry name" value="JHP933, nucleotidyltransferase-like core domain"/>
    <property type="match status" value="1"/>
</dbReference>
<proteinExistence type="predicted"/>
<evidence type="ECO:0000313" key="1">
    <source>
        <dbReference type="EMBL" id="GAF78772.1"/>
    </source>
</evidence>
<gene>
    <name evidence="1" type="ORF">S01H1_11363</name>
</gene>
<organism evidence="1">
    <name type="scientific">marine sediment metagenome</name>
    <dbReference type="NCBI Taxonomy" id="412755"/>
    <lineage>
        <taxon>unclassified sequences</taxon>
        <taxon>metagenomes</taxon>
        <taxon>ecological metagenomes</taxon>
    </lineage>
</organism>
<dbReference type="Pfam" id="PF08843">
    <property type="entry name" value="AbiEii"/>
    <property type="match status" value="1"/>
</dbReference>
<feature type="non-terminal residue" evidence="1">
    <location>
        <position position="1"/>
    </location>
</feature>
<name>X0SS80_9ZZZZ</name>